<dbReference type="RefSeq" id="XP_008589969.1">
    <property type="nucleotide sequence ID" value="XM_008591747.1"/>
</dbReference>
<feature type="disulfide bond" evidence="8">
    <location>
        <begin position="76"/>
        <end position="103"/>
    </location>
</feature>
<dbReference type="PROSITE" id="PS50923">
    <property type="entry name" value="SUSHI"/>
    <property type="match status" value="5"/>
</dbReference>
<evidence type="ECO:0000256" key="5">
    <source>
        <dbReference type="ARBA" id="ARBA00022837"/>
    </source>
</evidence>
<dbReference type="SUPFAM" id="SSF57535">
    <property type="entry name" value="Complement control module/SCR domain"/>
    <property type="match status" value="5"/>
</dbReference>
<keyword evidence="11" id="KW-1185">Reference proteome</keyword>
<dbReference type="CDD" id="cd00054">
    <property type="entry name" value="EGF_CA"/>
    <property type="match status" value="1"/>
</dbReference>
<feature type="domain" description="Sushi" evidence="10">
    <location>
        <begin position="293"/>
        <end position="354"/>
    </location>
</feature>
<dbReference type="InterPro" id="IPR002396">
    <property type="entry name" value="Selectin_superfamily"/>
</dbReference>
<evidence type="ECO:0000256" key="2">
    <source>
        <dbReference type="ARBA" id="ARBA00007360"/>
    </source>
</evidence>
<reference evidence="12" key="1">
    <citation type="submission" date="2025-08" db="UniProtKB">
        <authorList>
            <consortium name="RefSeq"/>
        </authorList>
    </citation>
    <scope>IDENTIFICATION</scope>
</reference>
<dbReference type="PANTHER" id="PTHR45656">
    <property type="entry name" value="PROTEIN CBR-CLEC-78"/>
    <property type="match status" value="1"/>
</dbReference>
<evidence type="ECO:0000259" key="10">
    <source>
        <dbReference type="PROSITE" id="PS50923"/>
    </source>
</evidence>
<comment type="caution">
    <text evidence="7">Lacks conserved residue(s) required for the propagation of feature annotation.</text>
</comment>
<evidence type="ECO:0000256" key="3">
    <source>
        <dbReference type="ARBA" id="ARBA00022734"/>
    </source>
</evidence>
<dbReference type="PANTHER" id="PTHR45656:SF2">
    <property type="entry name" value="SEIZURE 6-LIKE PROTEIN 2"/>
    <property type="match status" value="1"/>
</dbReference>
<proteinExistence type="inferred from homology"/>
<keyword evidence="7" id="KW-0245">EGF-like domain</keyword>
<feature type="domain" description="EGF-like" evidence="9">
    <location>
        <begin position="5"/>
        <end position="41"/>
    </location>
</feature>
<dbReference type="InterPro" id="IPR051277">
    <property type="entry name" value="SEZ6_CSMD_C4BPB_Regulators"/>
</dbReference>
<dbReference type="SUPFAM" id="SSF57196">
    <property type="entry name" value="EGF/Laminin"/>
    <property type="match status" value="1"/>
</dbReference>
<comment type="similarity">
    <text evidence="2">Belongs to the selectin/LECAM family.</text>
</comment>
<evidence type="ECO:0000256" key="8">
    <source>
        <dbReference type="PROSITE-ProRule" id="PRU00302"/>
    </source>
</evidence>
<dbReference type="Pfam" id="PF00008">
    <property type="entry name" value="EGF"/>
    <property type="match status" value="1"/>
</dbReference>
<dbReference type="PROSITE" id="PS00022">
    <property type="entry name" value="EGF_1"/>
    <property type="match status" value="1"/>
</dbReference>
<gene>
    <name evidence="12" type="primary">LOC103607216</name>
</gene>
<dbReference type="InterPro" id="IPR000436">
    <property type="entry name" value="Sushi_SCR_CCP_dom"/>
</dbReference>
<keyword evidence="5" id="KW-0106">Calcium</keyword>
<dbReference type="InterPro" id="IPR000742">
    <property type="entry name" value="EGF"/>
</dbReference>
<evidence type="ECO:0000256" key="6">
    <source>
        <dbReference type="ARBA" id="ARBA00023157"/>
    </source>
</evidence>
<sequence>RALCYTASCQEMSCSEQGECIETIGNYTCSCYPGFYGPECKYVRECGEFDLPQHMLVNCSHPLGNFSFNSKCSFHCTEGYRLHGPSELECLASGIWTKKAPQCVAVQCQHLEAPGKGSVDCVHPLAAFAYGSSCKFECQPGYRVKGFDTLHCSRSGQWTAPLPTCEAISCEPLESPIHGSVDCSLSSTALQYNATCSFRCAEGFMLRGADITRCTGLGQWTAPVPVCQAVQCQDLPTPNKVQVNCSHPFGTFRFQSVCSFTCNEEGLVLVGARVLQCLATGNWSAIPPECHAITCTPLLSPQNGTMTCIQPLGDASYKSTCQFICDEGFSLSGPERLDCTPSGHWTGSPPTCKAFDVYHNSETMRK</sequence>
<dbReference type="PROSITE" id="PS50026">
    <property type="entry name" value="EGF_3"/>
    <property type="match status" value="1"/>
</dbReference>
<dbReference type="SMART" id="SM00032">
    <property type="entry name" value="CCP"/>
    <property type="match status" value="5"/>
</dbReference>
<evidence type="ECO:0000256" key="1">
    <source>
        <dbReference type="ARBA" id="ARBA00004251"/>
    </source>
</evidence>
<feature type="non-terminal residue" evidence="12">
    <location>
        <position position="366"/>
    </location>
</feature>
<evidence type="ECO:0000313" key="12">
    <source>
        <dbReference type="RefSeq" id="XP_008589969.1"/>
    </source>
</evidence>
<organism evidence="11 12">
    <name type="scientific">Galeopterus variegatus</name>
    <name type="common">Malayan flying lemur</name>
    <name type="synonym">Cynocephalus variegatus</name>
    <dbReference type="NCBI Taxonomy" id="482537"/>
    <lineage>
        <taxon>Eukaryota</taxon>
        <taxon>Metazoa</taxon>
        <taxon>Chordata</taxon>
        <taxon>Craniata</taxon>
        <taxon>Vertebrata</taxon>
        <taxon>Euteleostomi</taxon>
        <taxon>Mammalia</taxon>
        <taxon>Eutheria</taxon>
        <taxon>Euarchontoglires</taxon>
        <taxon>Dermoptera</taxon>
        <taxon>Cynocephalidae</taxon>
        <taxon>Galeopterus</taxon>
    </lineage>
</organism>
<dbReference type="Gene3D" id="2.10.70.10">
    <property type="entry name" value="Complement Module, domain 1"/>
    <property type="match status" value="5"/>
</dbReference>
<dbReference type="GeneID" id="103607216"/>
<feature type="disulfide bond" evidence="8">
    <location>
        <begin position="138"/>
        <end position="165"/>
    </location>
</feature>
<dbReference type="InterPro" id="IPR035976">
    <property type="entry name" value="Sushi/SCR/CCP_sf"/>
</dbReference>
<accession>A0ABM0SAS8</accession>
<evidence type="ECO:0000256" key="7">
    <source>
        <dbReference type="PROSITE-ProRule" id="PRU00076"/>
    </source>
</evidence>
<feature type="disulfide bond" evidence="8">
    <location>
        <begin position="200"/>
        <end position="227"/>
    </location>
</feature>
<evidence type="ECO:0000313" key="11">
    <source>
        <dbReference type="Proteomes" id="UP000694923"/>
    </source>
</evidence>
<comment type="subcellular location">
    <subcellularLocation>
        <location evidence="1">Cell membrane</location>
        <topology evidence="1">Single-pass type I membrane protein</topology>
    </subcellularLocation>
</comment>
<feature type="disulfide bond" evidence="8">
    <location>
        <begin position="325"/>
        <end position="352"/>
    </location>
</feature>
<evidence type="ECO:0000256" key="4">
    <source>
        <dbReference type="ARBA" id="ARBA00022737"/>
    </source>
</evidence>
<keyword evidence="8" id="KW-0768">Sushi</keyword>
<keyword evidence="4" id="KW-0677">Repeat</keyword>
<name>A0ABM0SAS8_GALVR</name>
<dbReference type="CDD" id="cd00033">
    <property type="entry name" value="CCP"/>
    <property type="match status" value="5"/>
</dbReference>
<keyword evidence="6 7" id="KW-1015">Disulfide bond</keyword>
<feature type="non-terminal residue" evidence="12">
    <location>
        <position position="1"/>
    </location>
</feature>
<feature type="disulfide bond" evidence="7">
    <location>
        <begin position="31"/>
        <end position="40"/>
    </location>
</feature>
<dbReference type="PROSITE" id="PS01186">
    <property type="entry name" value="EGF_2"/>
    <property type="match status" value="1"/>
</dbReference>
<feature type="domain" description="Sushi" evidence="10">
    <location>
        <begin position="168"/>
        <end position="229"/>
    </location>
</feature>
<feature type="domain" description="Sushi" evidence="10">
    <location>
        <begin position="106"/>
        <end position="167"/>
    </location>
</feature>
<keyword evidence="3" id="KW-0430">Lectin</keyword>
<dbReference type="PRINTS" id="PR00343">
    <property type="entry name" value="SELECTIN"/>
</dbReference>
<dbReference type="Pfam" id="PF00084">
    <property type="entry name" value="Sushi"/>
    <property type="match status" value="5"/>
</dbReference>
<feature type="domain" description="Sushi" evidence="10">
    <location>
        <begin position="44"/>
        <end position="105"/>
    </location>
</feature>
<dbReference type="Gene3D" id="2.10.25.10">
    <property type="entry name" value="Laminin"/>
    <property type="match status" value="1"/>
</dbReference>
<feature type="domain" description="Sushi" evidence="10">
    <location>
        <begin position="230"/>
        <end position="292"/>
    </location>
</feature>
<evidence type="ECO:0000259" key="9">
    <source>
        <dbReference type="PROSITE" id="PS50026"/>
    </source>
</evidence>
<dbReference type="Proteomes" id="UP000694923">
    <property type="component" value="Unplaced"/>
</dbReference>
<protein>
    <submittedName>
        <fullName evidence="12">P-selectin-like</fullName>
    </submittedName>
</protein>